<comment type="subcellular location">
    <subcellularLocation>
        <location evidence="1">Cell membrane</location>
        <topology evidence="1">Peripheral membrane protein</topology>
        <orientation evidence="1">Cytoplasmic side</orientation>
    </subcellularLocation>
</comment>
<evidence type="ECO:0000313" key="11">
    <source>
        <dbReference type="EMBL" id="SCV11740.1"/>
    </source>
</evidence>
<keyword evidence="3" id="KW-1003">Cell membrane</keyword>
<reference evidence="11" key="1">
    <citation type="submission" date="2016-08" db="EMBL/GenBank/DDBJ databases">
        <title>Draft genome sequence of Frankia sp. Dg2.</title>
        <authorList>
            <person name="Wibberg D."/>
            <person name="Pawlowski K."/>
            <person name="Kalinowski J."/>
        </authorList>
    </citation>
    <scope>NUCLEOTIDE SEQUENCE</scope>
    <source>
        <strain evidence="11">Dg2</strain>
    </source>
</reference>
<dbReference type="GO" id="GO:0005524">
    <property type="term" value="F:ATP binding"/>
    <property type="evidence" value="ECO:0007669"/>
    <property type="project" value="UniProtKB-KW"/>
</dbReference>
<protein>
    <submittedName>
        <fullName evidence="11">Doxorubicin resistance ATP-binding protein DrrA</fullName>
        <ecNumber evidence="11">3.6.3.-</ecNumber>
    </submittedName>
</protein>
<evidence type="ECO:0000256" key="8">
    <source>
        <dbReference type="ARBA" id="ARBA00023251"/>
    </source>
</evidence>
<evidence type="ECO:0000256" key="9">
    <source>
        <dbReference type="ARBA" id="ARBA00049985"/>
    </source>
</evidence>
<sequence>MDNGIHTENLTKKYGAVYGLHGLNLQVSAGSVLGLLGPNGAGKTTTVNILTTLLKPDGGSAWVGGFNVARHPLQVRRRIGVSGQETAVEPLLTGAENLELFGRLHRLSRRHARGRAQELLEMFDLTAAAGRLARTYSGGMRRRLDLAISLIKRPSILFLDEPTTGLDPRSRTATWDLIRELVSSGVTLLLTTQYLEEADQLADLIAVVDQGRLIAEGTVEELKTRTSDDRIEIVLRDHELLPLAATILDRFATSEAVVTRSERRIAVMAPHKPGLLTQVLREMDAAAIELEDVELRRPTLDDVFFTLTGHPMDVKAQREMATVE</sequence>
<dbReference type="InterPro" id="IPR017871">
    <property type="entry name" value="ABC_transporter-like_CS"/>
</dbReference>
<evidence type="ECO:0000256" key="6">
    <source>
        <dbReference type="ARBA" id="ARBA00022967"/>
    </source>
</evidence>
<dbReference type="GO" id="GO:1900753">
    <property type="term" value="P:doxorubicin transport"/>
    <property type="evidence" value="ECO:0007669"/>
    <property type="project" value="InterPro"/>
</dbReference>
<dbReference type="GO" id="GO:0016887">
    <property type="term" value="F:ATP hydrolysis activity"/>
    <property type="evidence" value="ECO:0007669"/>
    <property type="project" value="InterPro"/>
</dbReference>
<name>A0A1W1B826_9ACTN</name>
<evidence type="ECO:0000256" key="5">
    <source>
        <dbReference type="ARBA" id="ARBA00022840"/>
    </source>
</evidence>
<dbReference type="GO" id="GO:0043215">
    <property type="term" value="P:daunorubicin transport"/>
    <property type="evidence" value="ECO:0007669"/>
    <property type="project" value="InterPro"/>
</dbReference>
<dbReference type="PROSITE" id="PS00211">
    <property type="entry name" value="ABC_TRANSPORTER_1"/>
    <property type="match status" value="1"/>
</dbReference>
<comment type="similarity">
    <text evidence="9">Belongs to the ABC transporter superfamily. Drug exporter-1 (DrugE1) (TC 3.A.1.105) family.</text>
</comment>
<dbReference type="InterPro" id="IPR050763">
    <property type="entry name" value="ABC_transporter_ATP-binding"/>
</dbReference>
<evidence type="ECO:0000256" key="4">
    <source>
        <dbReference type="ARBA" id="ARBA00022741"/>
    </source>
</evidence>
<accession>A0A1W1B826</accession>
<proteinExistence type="inferred from homology"/>
<dbReference type="InterPro" id="IPR005894">
    <property type="entry name" value="DrrA"/>
</dbReference>
<dbReference type="SMART" id="SM00382">
    <property type="entry name" value="AAA"/>
    <property type="match status" value="1"/>
</dbReference>
<dbReference type="EMBL" id="LT622247">
    <property type="protein sequence ID" value="SCV11740.1"/>
    <property type="molecule type" value="Genomic_DNA"/>
</dbReference>
<dbReference type="InterPro" id="IPR027417">
    <property type="entry name" value="P-loop_NTPase"/>
</dbReference>
<dbReference type="InterPro" id="IPR003439">
    <property type="entry name" value="ABC_transporter-like_ATP-bd"/>
</dbReference>
<keyword evidence="4" id="KW-0547">Nucleotide-binding</keyword>
<dbReference type="NCBIfam" id="TIGR01188">
    <property type="entry name" value="drrA"/>
    <property type="match status" value="1"/>
</dbReference>
<evidence type="ECO:0000256" key="2">
    <source>
        <dbReference type="ARBA" id="ARBA00022448"/>
    </source>
</evidence>
<keyword evidence="11" id="KW-0378">Hydrolase</keyword>
<dbReference type="InterPro" id="IPR003593">
    <property type="entry name" value="AAA+_ATPase"/>
</dbReference>
<dbReference type="PANTHER" id="PTHR42711">
    <property type="entry name" value="ABC TRANSPORTER ATP-BINDING PROTEIN"/>
    <property type="match status" value="1"/>
</dbReference>
<keyword evidence="6" id="KW-1278">Translocase</keyword>
<dbReference type="FunFam" id="3.40.50.300:FF:000589">
    <property type="entry name" value="ABC transporter, ATP-binding subunit"/>
    <property type="match status" value="1"/>
</dbReference>
<keyword evidence="5 11" id="KW-0067">ATP-binding</keyword>
<dbReference type="Pfam" id="PF00005">
    <property type="entry name" value="ABC_tran"/>
    <property type="match status" value="1"/>
</dbReference>
<feature type="domain" description="ABC transporter" evidence="10">
    <location>
        <begin position="5"/>
        <end position="235"/>
    </location>
</feature>
<evidence type="ECO:0000256" key="7">
    <source>
        <dbReference type="ARBA" id="ARBA00023136"/>
    </source>
</evidence>
<dbReference type="EC" id="3.6.3.-" evidence="11"/>
<dbReference type="PROSITE" id="PS50893">
    <property type="entry name" value="ABC_TRANSPORTER_2"/>
    <property type="match status" value="1"/>
</dbReference>
<evidence type="ECO:0000256" key="3">
    <source>
        <dbReference type="ARBA" id="ARBA00022475"/>
    </source>
</evidence>
<dbReference type="PANTHER" id="PTHR42711:SF19">
    <property type="entry name" value="DOXORUBICIN RESISTANCE ATP-BINDING PROTEIN DRRA"/>
    <property type="match status" value="1"/>
</dbReference>
<keyword evidence="8" id="KW-0046">Antibiotic resistance</keyword>
<dbReference type="SUPFAM" id="SSF52540">
    <property type="entry name" value="P-loop containing nucleoside triphosphate hydrolases"/>
    <property type="match status" value="1"/>
</dbReference>
<dbReference type="GO" id="GO:0046677">
    <property type="term" value="P:response to antibiotic"/>
    <property type="evidence" value="ECO:0007669"/>
    <property type="project" value="UniProtKB-KW"/>
</dbReference>
<evidence type="ECO:0000259" key="10">
    <source>
        <dbReference type="PROSITE" id="PS50893"/>
    </source>
</evidence>
<keyword evidence="7" id="KW-0472">Membrane</keyword>
<evidence type="ECO:0000256" key="1">
    <source>
        <dbReference type="ARBA" id="ARBA00004413"/>
    </source>
</evidence>
<dbReference type="GO" id="GO:0005886">
    <property type="term" value="C:plasma membrane"/>
    <property type="evidence" value="ECO:0007669"/>
    <property type="project" value="UniProtKB-SubCell"/>
</dbReference>
<keyword evidence="2" id="KW-0813">Transport</keyword>
<organism evidence="11">
    <name type="scientific">Candidatus Protofrankia californiensis</name>
    <dbReference type="NCBI Taxonomy" id="1839754"/>
    <lineage>
        <taxon>Bacteria</taxon>
        <taxon>Bacillati</taxon>
        <taxon>Actinomycetota</taxon>
        <taxon>Actinomycetes</taxon>
        <taxon>Frankiales</taxon>
        <taxon>Frankiaceae</taxon>
        <taxon>Protofrankia</taxon>
    </lineage>
</organism>
<gene>
    <name evidence="11" type="primary">drrA</name>
    <name evidence="11" type="ORF">FDG2_6005</name>
</gene>
<dbReference type="AlphaFoldDB" id="A0A1W1B826"/>
<dbReference type="Gene3D" id="3.40.50.300">
    <property type="entry name" value="P-loop containing nucleotide triphosphate hydrolases"/>
    <property type="match status" value="1"/>
</dbReference>